<reference evidence="3 4" key="1">
    <citation type="submission" date="2017-07" db="EMBL/GenBank/DDBJ databases">
        <title>Leptospira spp. isolated from tropical soils.</title>
        <authorList>
            <person name="Thibeaux R."/>
            <person name="Iraola G."/>
            <person name="Ferres I."/>
            <person name="Bierque E."/>
            <person name="Girault D."/>
            <person name="Soupe-Gilbert M.-E."/>
            <person name="Picardeau M."/>
            <person name="Goarant C."/>
        </authorList>
    </citation>
    <scope>NUCLEOTIDE SEQUENCE [LARGE SCALE GENOMIC DNA]</scope>
    <source>
        <strain evidence="2 4">FH1-B-B1</strain>
        <strain evidence="1 3">FH1-B-C1</strain>
    </source>
</reference>
<proteinExistence type="predicted"/>
<evidence type="ECO:0000313" key="2">
    <source>
        <dbReference type="EMBL" id="PJZ74409.1"/>
    </source>
</evidence>
<comment type="caution">
    <text evidence="2">The sequence shown here is derived from an EMBL/GenBank/DDBJ whole genome shotgun (WGS) entry which is preliminary data.</text>
</comment>
<accession>A0A2M9ZR17</accession>
<dbReference type="Proteomes" id="UP000231962">
    <property type="component" value="Unassembled WGS sequence"/>
</dbReference>
<dbReference type="Gene3D" id="1.25.40.10">
    <property type="entry name" value="Tetratricopeptide repeat domain"/>
    <property type="match status" value="1"/>
</dbReference>
<dbReference type="Proteomes" id="UP000231990">
    <property type="component" value="Unassembled WGS sequence"/>
</dbReference>
<dbReference type="AlphaFoldDB" id="A0A2M9ZR17"/>
<evidence type="ECO:0000313" key="3">
    <source>
        <dbReference type="Proteomes" id="UP000231962"/>
    </source>
</evidence>
<evidence type="ECO:0000313" key="1">
    <source>
        <dbReference type="EMBL" id="PJZ70573.1"/>
    </source>
</evidence>
<dbReference type="OrthoDB" id="343191at2"/>
<dbReference type="EMBL" id="NPDY01000003">
    <property type="protein sequence ID" value="PJZ70573.1"/>
    <property type="molecule type" value="Genomic_DNA"/>
</dbReference>
<evidence type="ECO:0000313" key="4">
    <source>
        <dbReference type="Proteomes" id="UP000231990"/>
    </source>
</evidence>
<dbReference type="EMBL" id="NPDZ01000002">
    <property type="protein sequence ID" value="PJZ74409.1"/>
    <property type="molecule type" value="Genomic_DNA"/>
</dbReference>
<keyword evidence="3" id="KW-1185">Reference proteome</keyword>
<gene>
    <name evidence="1" type="ORF">CH360_06195</name>
    <name evidence="2" type="ORF">CH373_05775</name>
</gene>
<evidence type="ECO:0008006" key="5">
    <source>
        <dbReference type="Google" id="ProtNLM"/>
    </source>
</evidence>
<protein>
    <recommendedName>
        <fullName evidence="5">Tetratricopeptide repeat protein</fullName>
    </recommendedName>
</protein>
<sequence length="264" mass="30401">MAKSVALSTQPSVEESTWELFETEEYKEVIRVSEAYPNNVFINHLRCLAELEIGSVSKHHDYLLKERTILTPLVSAYLHKIQGKHKEAAKLFHEYFRASSVPISYSILKVGILTCEEAYAYQSALDLISRYKALFADSQFARLEFYCNFHVRNFEGAVSVFKENLKIFTEDRNTLATLGICLVHIGRFEEAKDILEKLPGAGEIPSFEEKTEEYKDVIQSIPSYEKRRNKLSEKELLNLGFGYLFSESFEKAEKVFLELIALKE</sequence>
<dbReference type="InterPro" id="IPR011990">
    <property type="entry name" value="TPR-like_helical_dom_sf"/>
</dbReference>
<name>A0A2M9ZR17_9LEPT</name>
<organism evidence="2 4">
    <name type="scientific">Leptospira perolatii</name>
    <dbReference type="NCBI Taxonomy" id="2023191"/>
    <lineage>
        <taxon>Bacteria</taxon>
        <taxon>Pseudomonadati</taxon>
        <taxon>Spirochaetota</taxon>
        <taxon>Spirochaetia</taxon>
        <taxon>Leptospirales</taxon>
        <taxon>Leptospiraceae</taxon>
        <taxon>Leptospira</taxon>
    </lineage>
</organism>
<dbReference type="SUPFAM" id="SSF48452">
    <property type="entry name" value="TPR-like"/>
    <property type="match status" value="1"/>
</dbReference>
<dbReference type="RefSeq" id="WP_100713141.1">
    <property type="nucleotide sequence ID" value="NZ_NPDY01000003.1"/>
</dbReference>